<evidence type="ECO:0000313" key="2">
    <source>
        <dbReference type="Proteomes" id="UP000001064"/>
    </source>
</evidence>
<dbReference type="VEuPathDB" id="AmoebaDB:DICPUDRAFT_93334"/>
<proteinExistence type="predicted"/>
<keyword evidence="2" id="KW-1185">Reference proteome</keyword>
<dbReference type="FunCoup" id="F1A5X5">
    <property type="interactions" value="232"/>
</dbReference>
<dbReference type="KEGG" id="dpp:DICPUDRAFT_93334"/>
<dbReference type="OMA" id="RFYTACT"/>
<evidence type="ECO:0000313" key="1">
    <source>
        <dbReference type="EMBL" id="EGC28405.1"/>
    </source>
</evidence>
<dbReference type="InParanoid" id="F1A5X5"/>
<sequence length="103" mass="11960">MSMIFKRFYTACTAAEAKAILSSFPKSDMDAKIKNLLKNNADIAKKYNLTYTPLTEEQEVQQIIKYSEQMEKAREHAFEEYGQRFKDVQPLPEKTVQDFVKGL</sequence>
<dbReference type="EMBL" id="GL871647">
    <property type="protein sequence ID" value="EGC28405.1"/>
    <property type="molecule type" value="Genomic_DNA"/>
</dbReference>
<dbReference type="OrthoDB" id="10406204at2759"/>
<reference evidence="2" key="1">
    <citation type="journal article" date="2011" name="Genome Biol.">
        <title>Comparative genomics of the social amoebae Dictyostelium discoideum and Dictyostelium purpureum.</title>
        <authorList>
            <consortium name="US DOE Joint Genome Institute (JGI-PGF)"/>
            <person name="Sucgang R."/>
            <person name="Kuo A."/>
            <person name="Tian X."/>
            <person name="Salerno W."/>
            <person name="Parikh A."/>
            <person name="Feasley C.L."/>
            <person name="Dalin E."/>
            <person name="Tu H."/>
            <person name="Huang E."/>
            <person name="Barry K."/>
            <person name="Lindquist E."/>
            <person name="Shapiro H."/>
            <person name="Bruce D."/>
            <person name="Schmutz J."/>
            <person name="Salamov A."/>
            <person name="Fey P."/>
            <person name="Gaudet P."/>
            <person name="Anjard C."/>
            <person name="Babu M.M."/>
            <person name="Basu S."/>
            <person name="Bushmanova Y."/>
            <person name="van der Wel H."/>
            <person name="Katoh-Kurasawa M."/>
            <person name="Dinh C."/>
            <person name="Coutinho P.M."/>
            <person name="Saito T."/>
            <person name="Elias M."/>
            <person name="Schaap P."/>
            <person name="Kay R.R."/>
            <person name="Henrissat B."/>
            <person name="Eichinger L."/>
            <person name="Rivero F."/>
            <person name="Putnam N.H."/>
            <person name="West C.M."/>
            <person name="Loomis W.F."/>
            <person name="Chisholm R.L."/>
            <person name="Shaulsky G."/>
            <person name="Strassmann J.E."/>
            <person name="Queller D.C."/>
            <person name="Kuspa A."/>
            <person name="Grigoriev I.V."/>
        </authorList>
    </citation>
    <scope>NUCLEOTIDE SEQUENCE [LARGE SCALE GENOMIC DNA]</scope>
    <source>
        <strain evidence="2">QSDP1</strain>
    </source>
</reference>
<dbReference type="eggNOG" id="ENOG502RIEY">
    <property type="taxonomic scope" value="Eukaryota"/>
</dbReference>
<dbReference type="GeneID" id="10511024"/>
<gene>
    <name evidence="1" type="ORF">DICPUDRAFT_93334</name>
</gene>
<name>F1A5X5_DICPU</name>
<organism evidence="1 2">
    <name type="scientific">Dictyostelium purpureum</name>
    <name type="common">Slime mold</name>
    <dbReference type="NCBI Taxonomy" id="5786"/>
    <lineage>
        <taxon>Eukaryota</taxon>
        <taxon>Amoebozoa</taxon>
        <taxon>Evosea</taxon>
        <taxon>Eumycetozoa</taxon>
        <taxon>Dictyostelia</taxon>
        <taxon>Dictyosteliales</taxon>
        <taxon>Dictyosteliaceae</taxon>
        <taxon>Dictyostelium</taxon>
    </lineage>
</organism>
<dbReference type="RefSeq" id="XP_003295069.1">
    <property type="nucleotide sequence ID" value="XM_003295021.1"/>
</dbReference>
<accession>F1A5X5</accession>
<dbReference type="Proteomes" id="UP000001064">
    <property type="component" value="Unassembled WGS sequence"/>
</dbReference>
<protein>
    <submittedName>
        <fullName evidence="1">Uncharacterized protein</fullName>
    </submittedName>
</protein>
<dbReference type="AlphaFoldDB" id="F1A5X5"/>